<keyword evidence="1" id="KW-0472">Membrane</keyword>
<reference evidence="2 3" key="1">
    <citation type="submission" date="2020-08" db="EMBL/GenBank/DDBJ databases">
        <title>Genomic Encyclopedia of Type Strains, Phase IV (KMG-IV): sequencing the most valuable type-strain genomes for metagenomic binning, comparative biology and taxonomic classification.</title>
        <authorList>
            <person name="Goeker M."/>
        </authorList>
    </citation>
    <scope>NUCLEOTIDE SEQUENCE [LARGE SCALE GENOMIC DNA]</scope>
    <source>
        <strain evidence="2 3">DSM 100039</strain>
    </source>
</reference>
<accession>A0A841PAP5</accession>
<protein>
    <recommendedName>
        <fullName evidence="4">DUF378 domain-containing protein</fullName>
    </recommendedName>
</protein>
<proteinExistence type="predicted"/>
<dbReference type="Proteomes" id="UP000556329">
    <property type="component" value="Unassembled WGS sequence"/>
</dbReference>
<comment type="caution">
    <text evidence="2">The sequence shown here is derived from an EMBL/GenBank/DDBJ whole genome shotgun (WGS) entry which is preliminary data.</text>
</comment>
<evidence type="ECO:0000256" key="1">
    <source>
        <dbReference type="SAM" id="Phobius"/>
    </source>
</evidence>
<dbReference type="RefSeq" id="WP_184875185.1">
    <property type="nucleotide sequence ID" value="NZ_JACHEF010000005.1"/>
</dbReference>
<evidence type="ECO:0000313" key="3">
    <source>
        <dbReference type="Proteomes" id="UP000556329"/>
    </source>
</evidence>
<dbReference type="InterPro" id="IPR007211">
    <property type="entry name" value="DUF378"/>
</dbReference>
<keyword evidence="1" id="KW-1133">Transmembrane helix</keyword>
<dbReference type="EMBL" id="JACHEF010000005">
    <property type="protein sequence ID" value="MBB6412267.1"/>
    <property type="molecule type" value="Genomic_DNA"/>
</dbReference>
<feature type="transmembrane region" description="Helical" evidence="1">
    <location>
        <begin position="33"/>
        <end position="53"/>
    </location>
</feature>
<dbReference type="Pfam" id="PF04070">
    <property type="entry name" value="DUF378"/>
    <property type="match status" value="1"/>
</dbReference>
<dbReference type="AlphaFoldDB" id="A0A841PAP5"/>
<evidence type="ECO:0008006" key="4">
    <source>
        <dbReference type="Google" id="ProtNLM"/>
    </source>
</evidence>
<organism evidence="2 3">
    <name type="scientific">Mesorhizobium sangaii</name>
    <dbReference type="NCBI Taxonomy" id="505389"/>
    <lineage>
        <taxon>Bacteria</taxon>
        <taxon>Pseudomonadati</taxon>
        <taxon>Pseudomonadota</taxon>
        <taxon>Alphaproteobacteria</taxon>
        <taxon>Hyphomicrobiales</taxon>
        <taxon>Phyllobacteriaceae</taxon>
        <taxon>Mesorhizobium</taxon>
    </lineage>
</organism>
<sequence length="77" mass="8252">MRNMNLVTLALIILGGLNFLSMGATGYDVLGTVLGGALLARLAYLIIGLAAIWQLMPGFQSLTLGEVDAERHLHHHP</sequence>
<keyword evidence="3" id="KW-1185">Reference proteome</keyword>
<gene>
    <name evidence="2" type="ORF">HNQ71_004957</name>
</gene>
<evidence type="ECO:0000313" key="2">
    <source>
        <dbReference type="EMBL" id="MBB6412267.1"/>
    </source>
</evidence>
<name>A0A841PAP5_9HYPH</name>
<keyword evidence="1" id="KW-0812">Transmembrane</keyword>